<proteinExistence type="predicted"/>
<feature type="domain" description="HTH myb-type" evidence="10">
    <location>
        <begin position="9"/>
        <end position="61"/>
    </location>
</feature>
<reference evidence="12" key="1">
    <citation type="journal article" date="2016" name="Nat. Biotechnol.">
        <title>Sequencing wild and cultivated cassava and related species reveals extensive interspecific hybridization and genetic diversity.</title>
        <authorList>
            <person name="Bredeson J.V."/>
            <person name="Lyons J.B."/>
            <person name="Prochnik S.E."/>
            <person name="Wu G.A."/>
            <person name="Ha C.M."/>
            <person name="Edsinger-Gonzales E."/>
            <person name="Grimwood J."/>
            <person name="Schmutz J."/>
            <person name="Rabbi I.Y."/>
            <person name="Egesi C."/>
            <person name="Nauluvula P."/>
            <person name="Lebot V."/>
            <person name="Ndunguru J."/>
            <person name="Mkamilo G."/>
            <person name="Bart R.S."/>
            <person name="Setter T.L."/>
            <person name="Gleadow R.M."/>
            <person name="Kulakow P."/>
            <person name="Ferguson M.E."/>
            <person name="Rounsley S."/>
            <person name="Rokhsar D.S."/>
        </authorList>
    </citation>
    <scope>NUCLEOTIDE SEQUENCE [LARGE SCALE GENOMIC DNA]</scope>
    <source>
        <strain evidence="12">cv. AM560-2</strain>
    </source>
</reference>
<keyword evidence="12" id="KW-1185">Reference proteome</keyword>
<evidence type="ECO:0000256" key="8">
    <source>
        <dbReference type="SAM" id="MobiDB-lite"/>
    </source>
</evidence>
<dbReference type="AlphaFoldDB" id="A0A2C9VQN8"/>
<comment type="subunit">
    <text evidence="7">Can form complexes with MYC2, MYC3 or MYC4.</text>
</comment>
<dbReference type="InterPro" id="IPR009057">
    <property type="entry name" value="Homeodomain-like_sf"/>
</dbReference>
<dbReference type="PROSITE" id="PS51294">
    <property type="entry name" value="HTH_MYB"/>
    <property type="match status" value="2"/>
</dbReference>
<evidence type="ECO:0000256" key="5">
    <source>
        <dbReference type="ARBA" id="ARBA00023163"/>
    </source>
</evidence>
<dbReference type="STRING" id="3983.A0A2C9VQN8"/>
<dbReference type="FunFam" id="1.10.10.60:FF:000001">
    <property type="entry name" value="MYB-related transcription factor"/>
    <property type="match status" value="1"/>
</dbReference>
<dbReference type="PANTHER" id="PTHR47994">
    <property type="entry name" value="F14D16.11-RELATED"/>
    <property type="match status" value="1"/>
</dbReference>
<accession>A0A2C9VQN8</accession>
<evidence type="ECO:0000313" key="12">
    <source>
        <dbReference type="Proteomes" id="UP000091857"/>
    </source>
</evidence>
<organism evidence="11 12">
    <name type="scientific">Manihot esculenta</name>
    <name type="common">Cassava</name>
    <name type="synonym">Jatropha manihot</name>
    <dbReference type="NCBI Taxonomy" id="3983"/>
    <lineage>
        <taxon>Eukaryota</taxon>
        <taxon>Viridiplantae</taxon>
        <taxon>Streptophyta</taxon>
        <taxon>Embryophyta</taxon>
        <taxon>Tracheophyta</taxon>
        <taxon>Spermatophyta</taxon>
        <taxon>Magnoliopsida</taxon>
        <taxon>eudicotyledons</taxon>
        <taxon>Gunneridae</taxon>
        <taxon>Pentapetalae</taxon>
        <taxon>rosids</taxon>
        <taxon>fabids</taxon>
        <taxon>Malpighiales</taxon>
        <taxon>Euphorbiaceae</taxon>
        <taxon>Crotonoideae</taxon>
        <taxon>Manihoteae</taxon>
        <taxon>Manihot</taxon>
    </lineage>
</organism>
<dbReference type="PANTHER" id="PTHR47994:SF5">
    <property type="entry name" value="F14D16.11-RELATED"/>
    <property type="match status" value="1"/>
</dbReference>
<keyword evidence="4" id="KW-0238">DNA-binding</keyword>
<dbReference type="FunFam" id="1.10.10.60:FF:000394">
    <property type="entry name" value="MYB transcription factor"/>
    <property type="match status" value="1"/>
</dbReference>
<dbReference type="OrthoDB" id="2143914at2759"/>
<comment type="subcellular location">
    <subcellularLocation>
        <location evidence="1">Nucleus</location>
    </subcellularLocation>
</comment>
<dbReference type="GO" id="GO:0000976">
    <property type="term" value="F:transcription cis-regulatory region binding"/>
    <property type="evidence" value="ECO:0007669"/>
    <property type="project" value="UniProtKB-ARBA"/>
</dbReference>
<protein>
    <recommendedName>
        <fullName evidence="13">MYB family protein</fullName>
    </recommendedName>
</protein>
<feature type="domain" description="HTH myb-type" evidence="10">
    <location>
        <begin position="62"/>
        <end position="116"/>
    </location>
</feature>
<evidence type="ECO:0000313" key="11">
    <source>
        <dbReference type="EMBL" id="OAY47594.1"/>
    </source>
</evidence>
<evidence type="ECO:0008006" key="13">
    <source>
        <dbReference type="Google" id="ProtNLM"/>
    </source>
</evidence>
<keyword evidence="6" id="KW-0539">Nucleus</keyword>
<dbReference type="Gramene" id="Manes.06G090300.1.v8.1">
    <property type="protein sequence ID" value="Manes.06G090300.1.v8.1.CDS"/>
    <property type="gene ID" value="Manes.06G090300.v8.1"/>
</dbReference>
<feature type="domain" description="Myb-like" evidence="9">
    <location>
        <begin position="62"/>
        <end position="112"/>
    </location>
</feature>
<name>A0A2C9VQN8_MANES</name>
<evidence type="ECO:0000256" key="6">
    <source>
        <dbReference type="ARBA" id="ARBA00023242"/>
    </source>
</evidence>
<dbReference type="Pfam" id="PF00249">
    <property type="entry name" value="Myb_DNA-binding"/>
    <property type="match status" value="2"/>
</dbReference>
<feature type="region of interest" description="Disordered" evidence="8">
    <location>
        <begin position="213"/>
        <end position="235"/>
    </location>
</feature>
<dbReference type="PROSITE" id="PS50090">
    <property type="entry name" value="MYB_LIKE"/>
    <property type="match status" value="2"/>
</dbReference>
<dbReference type="Gene3D" id="1.10.10.60">
    <property type="entry name" value="Homeodomain-like"/>
    <property type="match status" value="2"/>
</dbReference>
<dbReference type="InterPro" id="IPR001005">
    <property type="entry name" value="SANT/Myb"/>
</dbReference>
<evidence type="ECO:0000256" key="3">
    <source>
        <dbReference type="ARBA" id="ARBA00023015"/>
    </source>
</evidence>
<evidence type="ECO:0000259" key="9">
    <source>
        <dbReference type="PROSITE" id="PS50090"/>
    </source>
</evidence>
<feature type="compositionally biased region" description="Polar residues" evidence="8">
    <location>
        <begin position="131"/>
        <end position="143"/>
    </location>
</feature>
<feature type="region of interest" description="Disordered" evidence="8">
    <location>
        <begin position="125"/>
        <end position="162"/>
    </location>
</feature>
<dbReference type="InterPro" id="IPR017930">
    <property type="entry name" value="Myb_dom"/>
</dbReference>
<evidence type="ECO:0000256" key="7">
    <source>
        <dbReference type="ARBA" id="ARBA00062314"/>
    </source>
</evidence>
<dbReference type="SMR" id="A0A2C9VQN8"/>
<feature type="domain" description="Myb-like" evidence="9">
    <location>
        <begin position="9"/>
        <end position="61"/>
    </location>
</feature>
<sequence>MGRTPCCKEAGLKKGAWTADEDQKLIAYIQEHGEGGWRTLPQKAGLQRCGKSCRLRWANYLRPDIKRGEFSTEEEQKIIQLHASLGNKWSAIARHLPKRTDNEIKNYWNTHLKKRLIDKGIDPVTHRQIAPSPTSSPNHNSCNVGEDRTDSHFKPIQRSTSSTSAKLLNRVSAEFAQMQRKELATSHQTPSPCLGAIKALLLNSAKDAITCSASSGGGGSGSGDDSDVEILPSRPISRSSSSRILNKMATKLVPSRSFDLLKNNLSVPSMATTSVSDASPTVCSYNNVDSPISISDFLESIPTSSSACDSYELTENLGMGEDQVNEALTALHQAIELDTPEYPTYTPYELEEFLGNFGGEDGETFNNDTNQSEACDSQVPISVEPTSDFIEKFTNMPFGCSPDEHSTIKPYCYSEKESNGGAFEVNMNDWNDDLDLVNYAMQ</sequence>
<dbReference type="CDD" id="cd00167">
    <property type="entry name" value="SANT"/>
    <property type="match status" value="2"/>
</dbReference>
<keyword evidence="5" id="KW-0804">Transcription</keyword>
<dbReference type="Proteomes" id="UP000091857">
    <property type="component" value="Chromosome 6"/>
</dbReference>
<dbReference type="GO" id="GO:0051707">
    <property type="term" value="P:response to other organism"/>
    <property type="evidence" value="ECO:0007669"/>
    <property type="project" value="UniProtKB-ARBA"/>
</dbReference>
<evidence type="ECO:0000256" key="4">
    <source>
        <dbReference type="ARBA" id="ARBA00023125"/>
    </source>
</evidence>
<comment type="caution">
    <text evidence="11">The sequence shown here is derived from an EMBL/GenBank/DDBJ whole genome shotgun (WGS) entry which is preliminary data.</text>
</comment>
<keyword evidence="3" id="KW-0805">Transcription regulation</keyword>
<dbReference type="EMBL" id="CM004392">
    <property type="protein sequence ID" value="OAY47594.1"/>
    <property type="molecule type" value="Genomic_DNA"/>
</dbReference>
<dbReference type="GO" id="GO:0080090">
    <property type="term" value="P:regulation of primary metabolic process"/>
    <property type="evidence" value="ECO:0007669"/>
    <property type="project" value="UniProtKB-ARBA"/>
</dbReference>
<dbReference type="SUPFAM" id="SSF46689">
    <property type="entry name" value="Homeodomain-like"/>
    <property type="match status" value="1"/>
</dbReference>
<dbReference type="GO" id="GO:0005634">
    <property type="term" value="C:nucleus"/>
    <property type="evidence" value="ECO:0007669"/>
    <property type="project" value="UniProtKB-SubCell"/>
</dbReference>
<evidence type="ECO:0000256" key="2">
    <source>
        <dbReference type="ARBA" id="ARBA00022737"/>
    </source>
</evidence>
<evidence type="ECO:0000259" key="10">
    <source>
        <dbReference type="PROSITE" id="PS51294"/>
    </source>
</evidence>
<dbReference type="SMART" id="SM00717">
    <property type="entry name" value="SANT"/>
    <property type="match status" value="2"/>
</dbReference>
<dbReference type="InterPro" id="IPR015495">
    <property type="entry name" value="Myb_TF_plants"/>
</dbReference>
<gene>
    <name evidence="11" type="ORF">MANES_06G090300v8</name>
</gene>
<keyword evidence="2" id="KW-0677">Repeat</keyword>
<evidence type="ECO:0000256" key="1">
    <source>
        <dbReference type="ARBA" id="ARBA00004123"/>
    </source>
</evidence>